<accession>A0AAE1UNU8</accession>
<evidence type="ECO:0000313" key="1">
    <source>
        <dbReference type="EMBL" id="KAK4327501.1"/>
    </source>
</evidence>
<dbReference type="AlphaFoldDB" id="A0AAE1UNU8"/>
<name>A0AAE1UNU8_9EUCA</name>
<dbReference type="EMBL" id="JAWZYT010000148">
    <property type="protein sequence ID" value="KAK4327501.1"/>
    <property type="molecule type" value="Genomic_DNA"/>
</dbReference>
<comment type="caution">
    <text evidence="1">The sequence shown here is derived from an EMBL/GenBank/DDBJ whole genome shotgun (WGS) entry which is preliminary data.</text>
</comment>
<evidence type="ECO:0000313" key="2">
    <source>
        <dbReference type="Proteomes" id="UP001292094"/>
    </source>
</evidence>
<proteinExistence type="predicted"/>
<gene>
    <name evidence="1" type="ORF">Pmani_002056</name>
</gene>
<reference evidence="1" key="1">
    <citation type="submission" date="2023-11" db="EMBL/GenBank/DDBJ databases">
        <title>Genome assemblies of two species of porcelain crab, Petrolisthes cinctipes and Petrolisthes manimaculis (Anomura: Porcellanidae).</title>
        <authorList>
            <person name="Angst P."/>
        </authorList>
    </citation>
    <scope>NUCLEOTIDE SEQUENCE</scope>
    <source>
        <strain evidence="1">PB745_02</strain>
        <tissue evidence="1">Gill</tissue>
    </source>
</reference>
<keyword evidence="2" id="KW-1185">Reference proteome</keyword>
<dbReference type="Proteomes" id="UP001292094">
    <property type="component" value="Unassembled WGS sequence"/>
</dbReference>
<organism evidence="1 2">
    <name type="scientific">Petrolisthes manimaculis</name>
    <dbReference type="NCBI Taxonomy" id="1843537"/>
    <lineage>
        <taxon>Eukaryota</taxon>
        <taxon>Metazoa</taxon>
        <taxon>Ecdysozoa</taxon>
        <taxon>Arthropoda</taxon>
        <taxon>Crustacea</taxon>
        <taxon>Multicrustacea</taxon>
        <taxon>Malacostraca</taxon>
        <taxon>Eumalacostraca</taxon>
        <taxon>Eucarida</taxon>
        <taxon>Decapoda</taxon>
        <taxon>Pleocyemata</taxon>
        <taxon>Anomura</taxon>
        <taxon>Galatheoidea</taxon>
        <taxon>Porcellanidae</taxon>
        <taxon>Petrolisthes</taxon>
    </lineage>
</organism>
<sequence>MRRVERLQEEDCRDEFRRIVERRLGRFDLEELEEGDEVNRVLKEEMYRVCGLRRKGRRVKGTALWNEVKRVVEEKRKAYRKWLSSRRNEELKAQKGRKSE</sequence>
<protein>
    <submittedName>
        <fullName evidence="1">Uncharacterized protein</fullName>
    </submittedName>
</protein>